<evidence type="ECO:0000313" key="10">
    <source>
        <dbReference type="Proteomes" id="UP000237340"/>
    </source>
</evidence>
<feature type="transmembrane region" description="Helical" evidence="7">
    <location>
        <begin position="154"/>
        <end position="176"/>
    </location>
</feature>
<comment type="caution">
    <text evidence="9">The sequence shown here is derived from an EMBL/GenBank/DDBJ whole genome shotgun (WGS) entry which is preliminary data.</text>
</comment>
<feature type="transmembrane region" description="Helical" evidence="7">
    <location>
        <begin position="120"/>
        <end position="142"/>
    </location>
</feature>
<dbReference type="PANTHER" id="PTHR23517">
    <property type="entry name" value="RESISTANCE PROTEIN MDTM, PUTATIVE-RELATED-RELATED"/>
    <property type="match status" value="1"/>
</dbReference>
<sequence>MCLKEPDLSSQRSISIGTRRRTAVPPALSLAGTAVAFMSLYLGAGALTPLLVNYKDRFDFAPEMLNVAFAVYAAGFLVAVLVFGSLSDFVGRRPVLIAGLIVQLGSNVLFLTATDVNAVIAGRIVQGLASGAATAAFTAAMVELSPERNKRLGAILGSISLTGGLALGSVLAGFTIELTPAANTVIFAVLIVLTVLGVVVAILSPETGRQNPGALRSLIPRIAVPSAARTEFLAAAPVVAAVWMLAGLSGGLAPNMVRSVFGIDSPSLGGIAGFIAPAVSTVIGVVFAKVASRHAMVIGIYASLLGAAAIIGGVFAGSLGLMLIGQAIAGIGFGSSFTAALQLLIPLVLPQQRAGIVAAVYIVAYTAFGLPIVIEGQIAGPLGEIPAVVCYTSLTILLALISLIAQARIARRA</sequence>
<dbReference type="EMBL" id="PPXD01000020">
    <property type="protein sequence ID" value="POH64399.1"/>
    <property type="molecule type" value="Genomic_DNA"/>
</dbReference>
<organism evidence="9 10">
    <name type="scientific">Cryobacterium zongtaii</name>
    <dbReference type="NCBI Taxonomy" id="1259217"/>
    <lineage>
        <taxon>Bacteria</taxon>
        <taxon>Bacillati</taxon>
        <taxon>Actinomycetota</taxon>
        <taxon>Actinomycetes</taxon>
        <taxon>Micrococcales</taxon>
        <taxon>Microbacteriaceae</taxon>
        <taxon>Cryobacterium</taxon>
    </lineage>
</organism>
<feature type="transmembrane region" description="Helical" evidence="7">
    <location>
        <begin position="64"/>
        <end position="83"/>
    </location>
</feature>
<dbReference type="PANTHER" id="PTHR23517:SF13">
    <property type="entry name" value="MAJOR FACILITATOR SUPERFAMILY MFS_1"/>
    <property type="match status" value="1"/>
</dbReference>
<protein>
    <submittedName>
        <fullName evidence="9">MFS transporter</fullName>
    </submittedName>
</protein>
<dbReference type="Pfam" id="PF07690">
    <property type="entry name" value="MFS_1"/>
    <property type="match status" value="1"/>
</dbReference>
<accession>A0A2S3ZDF2</accession>
<feature type="transmembrane region" description="Helical" evidence="7">
    <location>
        <begin position="268"/>
        <end position="288"/>
    </location>
</feature>
<keyword evidence="3" id="KW-1003">Cell membrane</keyword>
<evidence type="ECO:0000256" key="4">
    <source>
        <dbReference type="ARBA" id="ARBA00022692"/>
    </source>
</evidence>
<keyword evidence="2" id="KW-0813">Transport</keyword>
<name>A0A2S3ZDF2_9MICO</name>
<evidence type="ECO:0000256" key="3">
    <source>
        <dbReference type="ARBA" id="ARBA00022475"/>
    </source>
</evidence>
<feature type="transmembrane region" description="Helical" evidence="7">
    <location>
        <begin position="27"/>
        <end position="52"/>
    </location>
</feature>
<feature type="transmembrane region" description="Helical" evidence="7">
    <location>
        <begin position="356"/>
        <end position="374"/>
    </location>
</feature>
<dbReference type="SUPFAM" id="SSF103473">
    <property type="entry name" value="MFS general substrate transporter"/>
    <property type="match status" value="1"/>
</dbReference>
<keyword evidence="6 7" id="KW-0472">Membrane</keyword>
<dbReference type="Proteomes" id="UP000237340">
    <property type="component" value="Unassembled WGS sequence"/>
</dbReference>
<gene>
    <name evidence="9" type="ORF">C3B61_13205</name>
</gene>
<keyword evidence="10" id="KW-1185">Reference proteome</keyword>
<comment type="subcellular location">
    <subcellularLocation>
        <location evidence="1">Cell membrane</location>
        <topology evidence="1">Multi-pass membrane protein</topology>
    </subcellularLocation>
</comment>
<dbReference type="InterPro" id="IPR036259">
    <property type="entry name" value="MFS_trans_sf"/>
</dbReference>
<evidence type="ECO:0000256" key="5">
    <source>
        <dbReference type="ARBA" id="ARBA00022989"/>
    </source>
</evidence>
<dbReference type="Gene3D" id="1.20.1250.20">
    <property type="entry name" value="MFS general substrate transporter like domains"/>
    <property type="match status" value="1"/>
</dbReference>
<feature type="transmembrane region" description="Helical" evidence="7">
    <location>
        <begin position="327"/>
        <end position="349"/>
    </location>
</feature>
<dbReference type="InterPro" id="IPR020846">
    <property type="entry name" value="MFS_dom"/>
</dbReference>
<keyword evidence="4 7" id="KW-0812">Transmembrane</keyword>
<feature type="transmembrane region" description="Helical" evidence="7">
    <location>
        <begin position="386"/>
        <end position="405"/>
    </location>
</feature>
<feature type="transmembrane region" description="Helical" evidence="7">
    <location>
        <begin position="182"/>
        <end position="205"/>
    </location>
</feature>
<dbReference type="AlphaFoldDB" id="A0A2S3ZDF2"/>
<evidence type="ECO:0000256" key="6">
    <source>
        <dbReference type="ARBA" id="ARBA00023136"/>
    </source>
</evidence>
<evidence type="ECO:0000256" key="2">
    <source>
        <dbReference type="ARBA" id="ARBA00022448"/>
    </source>
</evidence>
<dbReference type="GO" id="GO:0005886">
    <property type="term" value="C:plasma membrane"/>
    <property type="evidence" value="ECO:0007669"/>
    <property type="project" value="UniProtKB-SubCell"/>
</dbReference>
<evidence type="ECO:0000259" key="8">
    <source>
        <dbReference type="PROSITE" id="PS50850"/>
    </source>
</evidence>
<evidence type="ECO:0000313" key="9">
    <source>
        <dbReference type="EMBL" id="POH64399.1"/>
    </source>
</evidence>
<feature type="transmembrane region" description="Helical" evidence="7">
    <location>
        <begin position="300"/>
        <end position="321"/>
    </location>
</feature>
<feature type="domain" description="Major facilitator superfamily (MFS) profile" evidence="8">
    <location>
        <begin position="29"/>
        <end position="413"/>
    </location>
</feature>
<feature type="transmembrane region" description="Helical" evidence="7">
    <location>
        <begin position="226"/>
        <end position="248"/>
    </location>
</feature>
<keyword evidence="5 7" id="KW-1133">Transmembrane helix</keyword>
<feature type="transmembrane region" description="Helical" evidence="7">
    <location>
        <begin position="95"/>
        <end position="114"/>
    </location>
</feature>
<dbReference type="InterPro" id="IPR011701">
    <property type="entry name" value="MFS"/>
</dbReference>
<dbReference type="GO" id="GO:0022857">
    <property type="term" value="F:transmembrane transporter activity"/>
    <property type="evidence" value="ECO:0007669"/>
    <property type="project" value="InterPro"/>
</dbReference>
<proteinExistence type="predicted"/>
<reference evidence="9 10" key="1">
    <citation type="submission" date="2018-01" db="EMBL/GenBank/DDBJ databases">
        <title>Cryobacterium sp. nov., from glaciers in China.</title>
        <authorList>
            <person name="Liu Q."/>
            <person name="Xin Y.-H."/>
        </authorList>
    </citation>
    <scope>NUCLEOTIDE SEQUENCE [LARGE SCALE GENOMIC DNA]</scope>
    <source>
        <strain evidence="9 10">TMN-42</strain>
    </source>
</reference>
<dbReference type="PROSITE" id="PS50850">
    <property type="entry name" value="MFS"/>
    <property type="match status" value="1"/>
</dbReference>
<evidence type="ECO:0000256" key="1">
    <source>
        <dbReference type="ARBA" id="ARBA00004651"/>
    </source>
</evidence>
<evidence type="ECO:0000256" key="7">
    <source>
        <dbReference type="SAM" id="Phobius"/>
    </source>
</evidence>
<dbReference type="InterPro" id="IPR050171">
    <property type="entry name" value="MFS_Transporters"/>
</dbReference>